<organism evidence="1">
    <name type="scientific">Vibrio sp. FF_482</name>
    <dbReference type="NCBI Taxonomy" id="1652836"/>
    <lineage>
        <taxon>Bacteria</taxon>
        <taxon>Pseudomonadati</taxon>
        <taxon>Pseudomonadota</taxon>
        <taxon>Gammaproteobacteria</taxon>
        <taxon>Vibrionales</taxon>
        <taxon>Vibrionaceae</taxon>
        <taxon>Vibrio</taxon>
    </lineage>
</organism>
<name>A0A0H3ZQF9_9VIBR</name>
<evidence type="ECO:0000313" key="1">
    <source>
        <dbReference type="EMBL" id="AKN36662.1"/>
    </source>
</evidence>
<dbReference type="InterPro" id="IPR049156">
    <property type="entry name" value="Phage_chap_TAC_15-like"/>
</dbReference>
<accession>A0A0H3ZQF9</accession>
<proteinExistence type="predicted"/>
<protein>
    <submittedName>
        <fullName evidence="1">Uncharacterized protein</fullName>
    </submittedName>
</protein>
<dbReference type="AlphaFoldDB" id="A0A0H3ZQF9"/>
<reference evidence="1" key="1">
    <citation type="journal article" date="2015" name="MBio">
        <title>Eco-Evolutionary Dynamics of Episomes among Ecologically Cohesive Bacterial Populations.</title>
        <authorList>
            <person name="Xue H."/>
            <person name="Cordero O.X."/>
            <person name="Camas F.M."/>
            <person name="Trimble W."/>
            <person name="Meyer F."/>
            <person name="Guglielmini J."/>
            <person name="Rocha E.P."/>
            <person name="Polz M.F."/>
        </authorList>
    </citation>
    <scope>NUCLEOTIDE SEQUENCE</scope>
    <source>
        <strain evidence="1">FF_482</strain>
    </source>
</reference>
<dbReference type="EMBL" id="KP795504">
    <property type="protein sequence ID" value="AKN36662.1"/>
    <property type="molecule type" value="Genomic_DNA"/>
</dbReference>
<sequence length="138" mass="15790">MEYVRTAIVNDEEYIIQTCSANQQWDMLNMFFRYGLSDALYQIAVGNRELIAASLFGKFSELASDQERAQVTEMLLGTCIKKGETKPIEIDDFHGRMYTFILLHIEALKLNYADFMPILLTPEEEPKETTPGDNLSPL</sequence>
<dbReference type="Pfam" id="PF21822">
    <property type="entry name" value="Phage_TAC_15"/>
    <property type="match status" value="1"/>
</dbReference>